<dbReference type="Proteomes" id="UP001634394">
    <property type="component" value="Unassembled WGS sequence"/>
</dbReference>
<dbReference type="EMBL" id="JBJQND010000008">
    <property type="protein sequence ID" value="KAL3867927.1"/>
    <property type="molecule type" value="Genomic_DNA"/>
</dbReference>
<evidence type="ECO:0000313" key="4">
    <source>
        <dbReference type="Proteomes" id="UP001634394"/>
    </source>
</evidence>
<feature type="compositionally biased region" description="Polar residues" evidence="1">
    <location>
        <begin position="542"/>
        <end position="551"/>
    </location>
</feature>
<feature type="region of interest" description="Disordered" evidence="1">
    <location>
        <begin position="542"/>
        <end position="561"/>
    </location>
</feature>
<reference evidence="3 4" key="1">
    <citation type="submission" date="2024-11" db="EMBL/GenBank/DDBJ databases">
        <title>Chromosome-level genome assembly of the freshwater bivalve Anodonta woodiana.</title>
        <authorList>
            <person name="Chen X."/>
        </authorList>
    </citation>
    <scope>NUCLEOTIDE SEQUENCE [LARGE SCALE GENOMIC DNA]</scope>
    <source>
        <strain evidence="3">MN2024</strain>
        <tissue evidence="3">Gills</tissue>
    </source>
</reference>
<accession>A0ABD3W230</accession>
<sequence>MEYINKRIVKTIVGNSDDNKHKFLTEYSITEADLLDFEFPGYNAPELRKSLNDFLGPSTILRHDNGEDGRHIAPYNVDITSVIAINLVCDVIEGSYQVNTKQSIQAEQGYILYSFSPAAPPGYLIVESPINPVYMRCHNRFLTRINFRLTDQSNNLIDLQEEELVVTLFVIKDFPPCIRVEEELTVIKDNGQGCIVLPRGLRLILIKVDSSFEEMGQNTVLVCRCDSSEISLPSICKGHFTASMDDSDYTLQEIVDQFSVPKTVTFNKLNLKDFISISELDNDRLFNALSGPVEIEAVENIESYIGCEHQTSVNIKYNIVVLPTFLNPSVHLPKDVVNTNKLLKEYFVKPTVKLVTFIESNLFSFGSVSRVPIYLRFPGSEKSAVKDDLTNNENETNLSCPLYDSPSASTLPGKPLCSKDTGPHPTRIITRKEGVRRRIVQAEQSMQRLSVTEPVLATTIDNKQRVGYEGQRSVDPGAGKQLELYPGNSRQVLQNADKPQLMSGYTALFRDVDDYDMAAEDTNVYEPIDINDDEYEYVSVPQETSSLTSPSEVKEDATDLPVTGSPGYGCYAVLPRENSVGITPTYENVDKNQITVNKETVASGDQPKHSTLDLNYTSQKAALYENVT</sequence>
<feature type="domain" description="CABIT" evidence="2">
    <location>
        <begin position="176"/>
        <end position="266"/>
    </location>
</feature>
<evidence type="ECO:0000256" key="1">
    <source>
        <dbReference type="SAM" id="MobiDB-lite"/>
    </source>
</evidence>
<keyword evidence="4" id="KW-1185">Reference proteome</keyword>
<proteinExistence type="predicted"/>
<gene>
    <name evidence="3" type="ORF">ACJMK2_040769</name>
</gene>
<dbReference type="Pfam" id="PF12736">
    <property type="entry name" value="CABIT"/>
    <property type="match status" value="1"/>
</dbReference>
<evidence type="ECO:0000259" key="2">
    <source>
        <dbReference type="Pfam" id="PF12736"/>
    </source>
</evidence>
<comment type="caution">
    <text evidence="3">The sequence shown here is derived from an EMBL/GenBank/DDBJ whole genome shotgun (WGS) entry which is preliminary data.</text>
</comment>
<evidence type="ECO:0000313" key="3">
    <source>
        <dbReference type="EMBL" id="KAL3867927.1"/>
    </source>
</evidence>
<protein>
    <recommendedName>
        <fullName evidence="2">CABIT domain-containing protein</fullName>
    </recommendedName>
</protein>
<dbReference type="AlphaFoldDB" id="A0ABD3W230"/>
<dbReference type="InterPro" id="IPR025946">
    <property type="entry name" value="CABIT_dom"/>
</dbReference>
<name>A0ABD3W230_SINWO</name>
<organism evidence="3 4">
    <name type="scientific">Sinanodonta woodiana</name>
    <name type="common">Chinese pond mussel</name>
    <name type="synonym">Anodonta woodiana</name>
    <dbReference type="NCBI Taxonomy" id="1069815"/>
    <lineage>
        <taxon>Eukaryota</taxon>
        <taxon>Metazoa</taxon>
        <taxon>Spiralia</taxon>
        <taxon>Lophotrochozoa</taxon>
        <taxon>Mollusca</taxon>
        <taxon>Bivalvia</taxon>
        <taxon>Autobranchia</taxon>
        <taxon>Heteroconchia</taxon>
        <taxon>Palaeoheterodonta</taxon>
        <taxon>Unionida</taxon>
        <taxon>Unionoidea</taxon>
        <taxon>Unionidae</taxon>
        <taxon>Unioninae</taxon>
        <taxon>Sinanodonta</taxon>
    </lineage>
</organism>